<dbReference type="Proteomes" id="UP000001460">
    <property type="component" value="Unassembled WGS sequence"/>
</dbReference>
<dbReference type="GeneID" id="6997190"/>
<dbReference type="Gene3D" id="2.40.100.10">
    <property type="entry name" value="Cyclophilin-like"/>
    <property type="match status" value="1"/>
</dbReference>
<dbReference type="Pfam" id="PF08231">
    <property type="entry name" value="SYF2"/>
    <property type="match status" value="1"/>
</dbReference>
<dbReference type="GO" id="GO:0003755">
    <property type="term" value="F:peptidyl-prolyl cis-trans isomerase activity"/>
    <property type="evidence" value="ECO:0007669"/>
    <property type="project" value="InterPro"/>
</dbReference>
<evidence type="ECO:0000256" key="3">
    <source>
        <dbReference type="ARBA" id="ARBA00022664"/>
    </source>
</evidence>
<keyword evidence="6" id="KW-0539">Nucleus</keyword>
<dbReference type="EMBL" id="DS989734">
    <property type="protein sequence ID" value="EEA07600.1"/>
    <property type="molecule type" value="Genomic_DNA"/>
</dbReference>
<dbReference type="InterPro" id="IPR013260">
    <property type="entry name" value="mRNA_splic_SYF2"/>
</dbReference>
<organism evidence="8 9">
    <name type="scientific">Cryptosporidium muris (strain RN66)</name>
    <dbReference type="NCBI Taxonomy" id="441375"/>
    <lineage>
        <taxon>Eukaryota</taxon>
        <taxon>Sar</taxon>
        <taxon>Alveolata</taxon>
        <taxon>Apicomplexa</taxon>
        <taxon>Conoidasida</taxon>
        <taxon>Coccidia</taxon>
        <taxon>Eucoccidiorida</taxon>
        <taxon>Eimeriorina</taxon>
        <taxon>Cryptosporidiidae</taxon>
        <taxon>Cryptosporidium</taxon>
    </lineage>
</organism>
<reference evidence="8" key="1">
    <citation type="submission" date="2008-06" db="EMBL/GenBank/DDBJ databases">
        <authorList>
            <person name="Lorenzi H."/>
            <person name="Inman J."/>
            <person name="Miller J."/>
            <person name="Schobel S."/>
            <person name="Amedeo P."/>
            <person name="Caler E.V."/>
            <person name="da Silva J."/>
        </authorList>
    </citation>
    <scope>NUCLEOTIDE SEQUENCE [LARGE SCALE GENOMIC DNA]</scope>
    <source>
        <strain evidence="8">RN66</strain>
    </source>
</reference>
<keyword evidence="4" id="KW-0747">Spliceosome</keyword>
<evidence type="ECO:0000256" key="4">
    <source>
        <dbReference type="ARBA" id="ARBA00022728"/>
    </source>
</evidence>
<accession>B6AHA5</accession>
<keyword evidence="3" id="KW-0507">mRNA processing</keyword>
<dbReference type="GO" id="GO:0005681">
    <property type="term" value="C:spliceosomal complex"/>
    <property type="evidence" value="ECO:0007669"/>
    <property type="project" value="UniProtKB-KW"/>
</dbReference>
<dbReference type="GO" id="GO:0006397">
    <property type="term" value="P:mRNA processing"/>
    <property type="evidence" value="ECO:0007669"/>
    <property type="project" value="UniProtKB-KW"/>
</dbReference>
<keyword evidence="9" id="KW-1185">Reference proteome</keyword>
<comment type="subcellular location">
    <subcellularLocation>
        <location evidence="1">Nucleus</location>
    </subcellularLocation>
</comment>
<evidence type="ECO:0000256" key="6">
    <source>
        <dbReference type="ARBA" id="ARBA00023242"/>
    </source>
</evidence>
<gene>
    <name evidence="8" type="ORF">CMU_005230</name>
</gene>
<dbReference type="SUPFAM" id="SSF50891">
    <property type="entry name" value="Cyclophilin-like"/>
    <property type="match status" value="1"/>
</dbReference>
<dbReference type="InterPro" id="IPR029000">
    <property type="entry name" value="Cyclophilin-like_dom_sf"/>
</dbReference>
<evidence type="ECO:0000313" key="8">
    <source>
        <dbReference type="EMBL" id="EEA07600.1"/>
    </source>
</evidence>
<feature type="domain" description="PPIase cyclophilin-type" evidence="7">
    <location>
        <begin position="20"/>
        <end position="169"/>
    </location>
</feature>
<sequence length="417" mass="48812">MEENRYIYIDIVIEKSNLGGRVIFELSRDVETDILDLFCQLCNGIKCEKTGKNLSHTGSQFFYIKKGQIIKAKNKLDYIPILNKKLDHLKYQKISNINISTALLVIPKDIKEDIFTFYIILGNIIEENNKYIVIGKCIFGMDIIKNVELIPVDTKHYPKSLTYISDSGQLNYSDIKLLKNNTKEGYISTNNKFDKYKSFLLSEKYIPDQIQSSKLINKLFDINLNIRKVILLNKNELKREREDILDKFGAIVRDDRIISLKFENNKINHRFKDFKYLNKKYSDICGNNNYYNNITIDQTSSNKPIILDIKKINGSSNIQDKFNFNEQIYNEQMRLIMSKDNDIELLRISHKPNDSAKKRLIEIYTKSRSIIPKSQKEIIGTNINHINSKNLEYNRIIEKFFGKHCTEIKRNLEKGTA</sequence>
<dbReference type="InterPro" id="IPR002130">
    <property type="entry name" value="Cyclophilin-type_PPIase_dom"/>
</dbReference>
<dbReference type="PROSITE" id="PS50072">
    <property type="entry name" value="CSA_PPIASE_2"/>
    <property type="match status" value="1"/>
</dbReference>
<dbReference type="RefSeq" id="XP_002141949.1">
    <property type="nucleotide sequence ID" value="XM_002141913.1"/>
</dbReference>
<name>B6AHA5_CRYMR</name>
<dbReference type="VEuPathDB" id="CryptoDB:CMU_005230"/>
<keyword evidence="5" id="KW-0508">mRNA splicing</keyword>
<comment type="similarity">
    <text evidence="2">Belongs to the SYF2 family.</text>
</comment>
<evidence type="ECO:0000259" key="7">
    <source>
        <dbReference type="PROSITE" id="PS50072"/>
    </source>
</evidence>
<dbReference type="OrthoDB" id="408413at2759"/>
<evidence type="ECO:0000313" key="9">
    <source>
        <dbReference type="Proteomes" id="UP000001460"/>
    </source>
</evidence>
<dbReference type="AlphaFoldDB" id="B6AHA5"/>
<evidence type="ECO:0000256" key="1">
    <source>
        <dbReference type="ARBA" id="ARBA00004123"/>
    </source>
</evidence>
<proteinExistence type="inferred from homology"/>
<evidence type="ECO:0000256" key="2">
    <source>
        <dbReference type="ARBA" id="ARBA00010028"/>
    </source>
</evidence>
<evidence type="ECO:0000256" key="5">
    <source>
        <dbReference type="ARBA" id="ARBA00023187"/>
    </source>
</evidence>
<protein>
    <recommendedName>
        <fullName evidence="7">PPIase cyclophilin-type domain-containing protein</fullName>
    </recommendedName>
</protein>
<dbReference type="GO" id="GO:0008380">
    <property type="term" value="P:RNA splicing"/>
    <property type="evidence" value="ECO:0007669"/>
    <property type="project" value="UniProtKB-KW"/>
</dbReference>